<reference evidence="2" key="1">
    <citation type="journal article" date="2017" name="J. Clin. Microbiol.">
        <title>Comparative phenotypic and genotypic analysis of Edwardsiella spp. isolates from different hosts and geographic origins, with an emphasis on isolates formerly classified as E. tarda and an evaluation of diagnostic methods.</title>
        <authorList>
            <person name="Reichley S.R."/>
            <person name="Ware C."/>
            <person name="Steadman J."/>
            <person name="Gaunt P.S."/>
            <person name="Garcia J.C."/>
            <person name="LaFrentz B.R."/>
            <person name="Thachil A."/>
            <person name="Waldbieser G.C."/>
            <person name="Stine C.B."/>
            <person name="Bujan N."/>
            <person name="Arias C.R."/>
            <person name="Loch T."/>
            <person name="Welch T.J."/>
            <person name="Cipriano R.C."/>
            <person name="Greenway T.E."/>
            <person name="Khoo L.H."/>
            <person name="Wise D.J."/>
            <person name="Lawrence M.L."/>
            <person name="Griffin M.J."/>
        </authorList>
    </citation>
    <scope>NUCLEOTIDE SEQUENCE</scope>
    <source>
        <strain evidence="2">9.4</strain>
        <plasmid evidence="2">p9.4_2</plasmid>
    </source>
</reference>
<keyword evidence="2" id="KW-0614">Plasmid</keyword>
<dbReference type="InterPro" id="IPR050706">
    <property type="entry name" value="Cyclic-di-GMP_PDE-like"/>
</dbReference>
<dbReference type="GO" id="GO:0071111">
    <property type="term" value="F:cyclic-guanylate-specific phosphodiesterase activity"/>
    <property type="evidence" value="ECO:0007669"/>
    <property type="project" value="InterPro"/>
</dbReference>
<dbReference type="EMBL" id="MG228260">
    <property type="protein sequence ID" value="AWH59699.1"/>
    <property type="molecule type" value="Genomic_DNA"/>
</dbReference>
<dbReference type="InterPro" id="IPR035919">
    <property type="entry name" value="EAL_sf"/>
</dbReference>
<dbReference type="InterPro" id="IPR001633">
    <property type="entry name" value="EAL_dom"/>
</dbReference>
<name>A0A2S1PMM6_EDWTA</name>
<accession>A0A2S1PMM6</accession>
<dbReference type="PROSITE" id="PS50883">
    <property type="entry name" value="EAL"/>
    <property type="match status" value="1"/>
</dbReference>
<feature type="domain" description="EAL" evidence="1">
    <location>
        <begin position="1"/>
        <end position="245"/>
    </location>
</feature>
<evidence type="ECO:0000259" key="1">
    <source>
        <dbReference type="PROSITE" id="PS50883"/>
    </source>
</evidence>
<sequence>MDFESIRKKITDEFLFFFHPIYNLRRNIICYEVLVRTYDPKSSSYITPSNLLKQIAKNPKLSNFLLMHTILYLESHVFIPELVKEKVSINLNFVSLLSIDIVKLLEMYELYSHRIVIEITEQKTKGVKDMSGILSKLYDVKKMGFSVSIDDVFIGHDDLRKICSMPIDCVKFDYETTDLLCSNYKGFCIAKDFIKMMHHANIKVISEGIDSERKFNIMKNFEADGFQGYYLCRPFPIENMKNKIN</sequence>
<protein>
    <submittedName>
        <fullName evidence="2">REC domain-containing phosphodiesterase</fullName>
    </submittedName>
</protein>
<dbReference type="PANTHER" id="PTHR33121:SF79">
    <property type="entry name" value="CYCLIC DI-GMP PHOSPHODIESTERASE PDED-RELATED"/>
    <property type="match status" value="1"/>
</dbReference>
<proteinExistence type="predicted"/>
<evidence type="ECO:0000313" key="2">
    <source>
        <dbReference type="EMBL" id="AWH59699.1"/>
    </source>
</evidence>
<dbReference type="SMART" id="SM00052">
    <property type="entry name" value="EAL"/>
    <property type="match status" value="1"/>
</dbReference>
<dbReference type="CDD" id="cd01948">
    <property type="entry name" value="EAL"/>
    <property type="match status" value="1"/>
</dbReference>
<dbReference type="AlphaFoldDB" id="A0A2S1PMM6"/>
<organism evidence="2">
    <name type="scientific">Edwardsiella tarda</name>
    <dbReference type="NCBI Taxonomy" id="636"/>
    <lineage>
        <taxon>Bacteria</taxon>
        <taxon>Pseudomonadati</taxon>
        <taxon>Pseudomonadota</taxon>
        <taxon>Gammaproteobacteria</taxon>
        <taxon>Enterobacterales</taxon>
        <taxon>Hafniaceae</taxon>
        <taxon>Edwardsiella</taxon>
    </lineage>
</organism>
<dbReference type="PANTHER" id="PTHR33121">
    <property type="entry name" value="CYCLIC DI-GMP PHOSPHODIESTERASE PDEF"/>
    <property type="match status" value="1"/>
</dbReference>
<dbReference type="SUPFAM" id="SSF141868">
    <property type="entry name" value="EAL domain-like"/>
    <property type="match status" value="1"/>
</dbReference>
<dbReference type="Pfam" id="PF00563">
    <property type="entry name" value="EAL"/>
    <property type="match status" value="1"/>
</dbReference>
<dbReference type="Gene3D" id="3.20.20.450">
    <property type="entry name" value="EAL domain"/>
    <property type="match status" value="1"/>
</dbReference>
<geneLocation type="plasmid" evidence="2">
    <name>p9.4_2</name>
</geneLocation>